<accession>A0A1E7FYE1</accession>
<keyword evidence="4" id="KW-1185">Reference proteome</keyword>
<dbReference type="Pfam" id="PF00650">
    <property type="entry name" value="CRAL_TRIO"/>
    <property type="match status" value="1"/>
</dbReference>
<evidence type="ECO:0000313" key="3">
    <source>
        <dbReference type="EMBL" id="OEU23172.1"/>
    </source>
</evidence>
<dbReference type="Proteomes" id="UP000095751">
    <property type="component" value="Unassembled WGS sequence"/>
</dbReference>
<feature type="compositionally biased region" description="Polar residues" evidence="1">
    <location>
        <begin position="1"/>
        <end position="12"/>
    </location>
</feature>
<dbReference type="PROSITE" id="PS50191">
    <property type="entry name" value="CRAL_TRIO"/>
    <property type="match status" value="1"/>
</dbReference>
<dbReference type="PANTHER" id="PTHR23324:SF83">
    <property type="entry name" value="SEC14-LIKE PROTEIN 2"/>
    <property type="match status" value="1"/>
</dbReference>
<dbReference type="OrthoDB" id="73007at2759"/>
<dbReference type="Gene3D" id="3.40.525.10">
    <property type="entry name" value="CRAL-TRIO lipid binding domain"/>
    <property type="match status" value="1"/>
</dbReference>
<evidence type="ECO:0000259" key="2">
    <source>
        <dbReference type="PROSITE" id="PS50191"/>
    </source>
</evidence>
<dbReference type="InterPro" id="IPR051064">
    <property type="entry name" value="SEC14/CRAL-TRIO_domain"/>
</dbReference>
<dbReference type="SUPFAM" id="SSF52087">
    <property type="entry name" value="CRAL/TRIO domain"/>
    <property type="match status" value="1"/>
</dbReference>
<feature type="region of interest" description="Disordered" evidence="1">
    <location>
        <begin position="1"/>
        <end position="27"/>
    </location>
</feature>
<dbReference type="InterPro" id="IPR001251">
    <property type="entry name" value="CRAL-TRIO_dom"/>
</dbReference>
<dbReference type="PANTHER" id="PTHR23324">
    <property type="entry name" value="SEC14 RELATED PROTEIN"/>
    <property type="match status" value="1"/>
</dbReference>
<sequence>MSPSTGNSNSTSETHEDDDDNGDYDERPLISDLLLKHSKDIENVRNKIKDEELYKKDTDDTAAAAAAATTSRRHRRYDDIWILRYVLSHAKDNDNFDGAADAAIQTMIFRDERKLNNVDLRYRMLNSGDKQDIALFKSMSMPAGAEAAEPLPHWEKVNNCCGENAAFFIQPDPNRGTVLVFDLGAFDMDLTHDAFSYDEVLEHNVYTNECVFQVLDDVTRRTGKLTKMCKIIDIGSTRLSKINRSYLKRDGEVSKELENMYPQLVGTLLVLNSPSWMSIIWSFAKLIMPKRMVSKIDFLPAVKKQTKKKSSSLSSSSTKSTSSHTKKHLKPFLKYISEEHLPEKYGGMNKLWPLECFGRHNNQSICASVGGYVSEWMGERVRESDGDYVADEVGDVVDALVVVFRP</sequence>
<proteinExistence type="predicted"/>
<evidence type="ECO:0000313" key="4">
    <source>
        <dbReference type="Proteomes" id="UP000095751"/>
    </source>
</evidence>
<dbReference type="KEGG" id="fcy:FRACYDRAFT_259319"/>
<dbReference type="CDD" id="cd00170">
    <property type="entry name" value="SEC14"/>
    <property type="match status" value="1"/>
</dbReference>
<name>A0A1E7FYE1_9STRA</name>
<dbReference type="GO" id="GO:0005737">
    <property type="term" value="C:cytoplasm"/>
    <property type="evidence" value="ECO:0007669"/>
    <property type="project" value="TreeGrafter"/>
</dbReference>
<dbReference type="InParanoid" id="A0A1E7FYE1"/>
<feature type="domain" description="CRAL-TRIO" evidence="2">
    <location>
        <begin position="165"/>
        <end position="353"/>
    </location>
</feature>
<protein>
    <submittedName>
        <fullName evidence="3">CRAL/TRIO domain-containing protein</fullName>
    </submittedName>
</protein>
<organism evidence="3 4">
    <name type="scientific">Fragilariopsis cylindrus CCMP1102</name>
    <dbReference type="NCBI Taxonomy" id="635003"/>
    <lineage>
        <taxon>Eukaryota</taxon>
        <taxon>Sar</taxon>
        <taxon>Stramenopiles</taxon>
        <taxon>Ochrophyta</taxon>
        <taxon>Bacillariophyta</taxon>
        <taxon>Bacillariophyceae</taxon>
        <taxon>Bacillariophycidae</taxon>
        <taxon>Bacillariales</taxon>
        <taxon>Bacillariaceae</taxon>
        <taxon>Fragilariopsis</taxon>
    </lineage>
</organism>
<dbReference type="AlphaFoldDB" id="A0A1E7FYE1"/>
<dbReference type="EMBL" id="KV784353">
    <property type="protein sequence ID" value="OEU23172.1"/>
    <property type="molecule type" value="Genomic_DNA"/>
</dbReference>
<reference evidence="3 4" key="1">
    <citation type="submission" date="2016-09" db="EMBL/GenBank/DDBJ databases">
        <title>Extensive genetic diversity and differential bi-allelic expression allows diatom success in the polar Southern Ocean.</title>
        <authorList>
            <consortium name="DOE Joint Genome Institute"/>
            <person name="Mock T."/>
            <person name="Otillar R.P."/>
            <person name="Strauss J."/>
            <person name="Dupont C."/>
            <person name="Frickenhaus S."/>
            <person name="Maumus F."/>
            <person name="Mcmullan M."/>
            <person name="Sanges R."/>
            <person name="Schmutz J."/>
            <person name="Toseland A."/>
            <person name="Valas R."/>
            <person name="Veluchamy A."/>
            <person name="Ward B.J."/>
            <person name="Allen A."/>
            <person name="Barry K."/>
            <person name="Falciatore A."/>
            <person name="Ferrante M."/>
            <person name="Fortunato A.E."/>
            <person name="Gloeckner G."/>
            <person name="Gruber A."/>
            <person name="Hipkin R."/>
            <person name="Janech M."/>
            <person name="Kroth P."/>
            <person name="Leese F."/>
            <person name="Lindquist E."/>
            <person name="Lyon B.R."/>
            <person name="Martin J."/>
            <person name="Mayer C."/>
            <person name="Parker M."/>
            <person name="Quesneville H."/>
            <person name="Raymond J."/>
            <person name="Uhlig C."/>
            <person name="Valentin K.U."/>
            <person name="Worden A.Z."/>
            <person name="Armbrust E.V."/>
            <person name="Bowler C."/>
            <person name="Green B."/>
            <person name="Moulton V."/>
            <person name="Van Oosterhout C."/>
            <person name="Grigoriev I."/>
        </authorList>
    </citation>
    <scope>NUCLEOTIDE SEQUENCE [LARGE SCALE GENOMIC DNA]</scope>
    <source>
        <strain evidence="3 4">CCMP1102</strain>
    </source>
</reference>
<evidence type="ECO:0000256" key="1">
    <source>
        <dbReference type="SAM" id="MobiDB-lite"/>
    </source>
</evidence>
<gene>
    <name evidence="3" type="ORF">FRACYDRAFT_259319</name>
</gene>
<dbReference type="InterPro" id="IPR036865">
    <property type="entry name" value="CRAL-TRIO_dom_sf"/>
</dbReference>